<reference evidence="2 3" key="1">
    <citation type="submission" date="2019-01" db="EMBL/GenBank/DDBJ databases">
        <title>Bacillus sp. M5HDSG1-1, whole genome shotgun sequence.</title>
        <authorList>
            <person name="Tuo L."/>
        </authorList>
    </citation>
    <scope>NUCLEOTIDE SEQUENCE [LARGE SCALE GENOMIC DNA]</scope>
    <source>
        <strain evidence="2 3">M5HDSG1-1</strain>
    </source>
</reference>
<evidence type="ECO:0000313" key="2">
    <source>
        <dbReference type="EMBL" id="RVT59907.1"/>
    </source>
</evidence>
<proteinExistence type="predicted"/>
<dbReference type="Proteomes" id="UP000288024">
    <property type="component" value="Unassembled WGS sequence"/>
</dbReference>
<evidence type="ECO:0000256" key="1">
    <source>
        <dbReference type="SAM" id="Phobius"/>
    </source>
</evidence>
<name>A0A437K7V4_9BACI</name>
<keyword evidence="1" id="KW-0472">Membrane</keyword>
<keyword evidence="1" id="KW-0812">Transmembrane</keyword>
<sequence length="62" mass="7504">MSSFLVFFIVFLTVIVDFCWLDKNRKRWGWMNSWTKRDKVFFFVGFLAISVFVYVTMGVTYL</sequence>
<evidence type="ECO:0000313" key="3">
    <source>
        <dbReference type="Proteomes" id="UP000288024"/>
    </source>
</evidence>
<keyword evidence="1" id="KW-1133">Transmembrane helix</keyword>
<comment type="caution">
    <text evidence="2">The sequence shown here is derived from an EMBL/GenBank/DDBJ whole genome shotgun (WGS) entry which is preliminary data.</text>
</comment>
<feature type="transmembrane region" description="Helical" evidence="1">
    <location>
        <begin position="41"/>
        <end position="61"/>
    </location>
</feature>
<dbReference type="RefSeq" id="WP_127739687.1">
    <property type="nucleotide sequence ID" value="NZ_RZTZ01000008.1"/>
</dbReference>
<accession>A0A437K7V4</accession>
<protein>
    <submittedName>
        <fullName evidence="2">Uncharacterized protein</fullName>
    </submittedName>
</protein>
<organism evidence="2 3">
    <name type="scientific">Niallia taxi</name>
    <dbReference type="NCBI Taxonomy" id="2499688"/>
    <lineage>
        <taxon>Bacteria</taxon>
        <taxon>Bacillati</taxon>
        <taxon>Bacillota</taxon>
        <taxon>Bacilli</taxon>
        <taxon>Bacillales</taxon>
        <taxon>Bacillaceae</taxon>
        <taxon>Niallia</taxon>
    </lineage>
</organism>
<dbReference type="AlphaFoldDB" id="A0A437K7V4"/>
<dbReference type="EMBL" id="RZTZ01000008">
    <property type="protein sequence ID" value="RVT59907.1"/>
    <property type="molecule type" value="Genomic_DNA"/>
</dbReference>
<feature type="transmembrane region" description="Helical" evidence="1">
    <location>
        <begin position="6"/>
        <end position="21"/>
    </location>
</feature>
<gene>
    <name evidence="2" type="ORF">EM808_18485</name>
</gene>
<keyword evidence="3" id="KW-1185">Reference proteome</keyword>